<evidence type="ECO:0000259" key="1">
    <source>
        <dbReference type="Pfam" id="PF12248"/>
    </source>
</evidence>
<feature type="domain" description="Farnesoic acid O-methyl transferase" evidence="1">
    <location>
        <begin position="2"/>
        <end position="93"/>
    </location>
</feature>
<sequence>FGSKGNNFSMIKKGWHTFPINHKIPTYGIVDCDQYLPFWVSWSKSGSNLTISAGKGMRVGFNQFIQWTDTSNIWDVKHVGIKSYYNAIANWRFYTTRAHEDFHNVTGPYYIQSHNYPIYEWGINAKNELCFVKEGDIFFMVQPGIAFQNETVSFQLSSKNGNNSRHYLHLEHPDEFALGSTF</sequence>
<dbReference type="OrthoDB" id="6193751at2759"/>
<gene>
    <name evidence="2" type="ORF">OFUS_LOCUS7264</name>
</gene>
<comment type="caution">
    <text evidence="2">The sequence shown here is derived from an EMBL/GenBank/DDBJ whole genome shotgun (WGS) entry which is preliminary data.</text>
</comment>
<accession>A0A8S4NGP2</accession>
<dbReference type="Proteomes" id="UP000749559">
    <property type="component" value="Unassembled WGS sequence"/>
</dbReference>
<evidence type="ECO:0000313" key="2">
    <source>
        <dbReference type="EMBL" id="CAH1780592.1"/>
    </source>
</evidence>
<dbReference type="EMBL" id="CAIIXF020000004">
    <property type="protein sequence ID" value="CAH1780592.1"/>
    <property type="molecule type" value="Genomic_DNA"/>
</dbReference>
<protein>
    <recommendedName>
        <fullName evidence="1">Farnesoic acid O-methyl transferase domain-containing protein</fullName>
    </recommendedName>
</protein>
<dbReference type="InterPro" id="IPR022041">
    <property type="entry name" value="Methyltransf_FA"/>
</dbReference>
<reference evidence="2" key="1">
    <citation type="submission" date="2022-03" db="EMBL/GenBank/DDBJ databases">
        <authorList>
            <person name="Martin C."/>
        </authorList>
    </citation>
    <scope>NUCLEOTIDE SEQUENCE</scope>
</reference>
<evidence type="ECO:0000313" key="3">
    <source>
        <dbReference type="Proteomes" id="UP000749559"/>
    </source>
</evidence>
<feature type="non-terminal residue" evidence="2">
    <location>
        <position position="182"/>
    </location>
</feature>
<proteinExistence type="predicted"/>
<name>A0A8S4NGP2_OWEFU</name>
<dbReference type="Pfam" id="PF12248">
    <property type="entry name" value="Methyltransf_FA"/>
    <property type="match status" value="1"/>
</dbReference>
<feature type="non-terminal residue" evidence="2">
    <location>
        <position position="1"/>
    </location>
</feature>
<dbReference type="AlphaFoldDB" id="A0A8S4NGP2"/>
<keyword evidence="3" id="KW-1185">Reference proteome</keyword>
<organism evidence="2 3">
    <name type="scientific">Owenia fusiformis</name>
    <name type="common">Polychaete worm</name>
    <dbReference type="NCBI Taxonomy" id="6347"/>
    <lineage>
        <taxon>Eukaryota</taxon>
        <taxon>Metazoa</taxon>
        <taxon>Spiralia</taxon>
        <taxon>Lophotrochozoa</taxon>
        <taxon>Annelida</taxon>
        <taxon>Polychaeta</taxon>
        <taxon>Sedentaria</taxon>
        <taxon>Canalipalpata</taxon>
        <taxon>Sabellida</taxon>
        <taxon>Oweniida</taxon>
        <taxon>Oweniidae</taxon>
        <taxon>Owenia</taxon>
    </lineage>
</organism>